<name>A0A2K0TCK7_9HYPO</name>
<dbReference type="InterPro" id="IPR014347">
    <property type="entry name" value="Tautomerase/MIF_sf"/>
</dbReference>
<accession>A0A2K0TCK7</accession>
<evidence type="ECO:0000259" key="1">
    <source>
        <dbReference type="Pfam" id="PF14832"/>
    </source>
</evidence>
<evidence type="ECO:0000313" key="3">
    <source>
        <dbReference type="Proteomes" id="UP000236546"/>
    </source>
</evidence>
<feature type="domain" description="Tautomerase cis-CaaD-like" evidence="1">
    <location>
        <begin position="1"/>
        <end position="141"/>
    </location>
</feature>
<dbReference type="Gene3D" id="3.30.429.10">
    <property type="entry name" value="Macrophage Migration Inhibitory Factor"/>
    <property type="match status" value="1"/>
</dbReference>
<gene>
    <name evidence="2" type="ORF">TGAMA5MH_04716</name>
</gene>
<reference evidence="2 3" key="1">
    <citation type="submission" date="2017-02" db="EMBL/GenBank/DDBJ databases">
        <title>Genomes of Trichoderma spp. with biocontrol activity.</title>
        <authorList>
            <person name="Gardiner D."/>
            <person name="Kazan K."/>
            <person name="Vos C."/>
            <person name="Harvey P."/>
        </authorList>
    </citation>
    <scope>NUCLEOTIDE SEQUENCE [LARGE SCALE GENOMIC DNA]</scope>
    <source>
        <strain evidence="2 3">A5MH</strain>
    </source>
</reference>
<dbReference type="AlphaFoldDB" id="A0A2K0TCK7"/>
<dbReference type="Proteomes" id="UP000236546">
    <property type="component" value="Unassembled WGS sequence"/>
</dbReference>
<dbReference type="OrthoDB" id="9981319at2759"/>
<proteinExistence type="predicted"/>
<dbReference type="EMBL" id="MTYH01000042">
    <property type="protein sequence ID" value="PNP43259.1"/>
    <property type="molecule type" value="Genomic_DNA"/>
</dbReference>
<sequence>MPLYQVEHSDPLTRAEMDELAAKITDIHKTAYGTPTPFISVVFEDISKTNFYEGGVQKPGYNRIFAIVRIGGSRTAQDFNELCVKLSQAWREVVSENDASTGSVERKLAGAFVLRSINALWEHGFVLPEPGEDGEWFKQNKTEFQNRAKAGDGTMMRLLKELGVSYEA</sequence>
<protein>
    <recommendedName>
        <fullName evidence="1">Tautomerase cis-CaaD-like domain-containing protein</fullName>
    </recommendedName>
</protein>
<comment type="caution">
    <text evidence="2">The sequence shown here is derived from an EMBL/GenBank/DDBJ whole genome shotgun (WGS) entry which is preliminary data.</text>
</comment>
<dbReference type="Pfam" id="PF14832">
    <property type="entry name" value="Tautomerase_3"/>
    <property type="match status" value="1"/>
</dbReference>
<dbReference type="SUPFAM" id="SSF55331">
    <property type="entry name" value="Tautomerase/MIF"/>
    <property type="match status" value="1"/>
</dbReference>
<organism evidence="2 3">
    <name type="scientific">Trichoderma gamsii</name>
    <dbReference type="NCBI Taxonomy" id="398673"/>
    <lineage>
        <taxon>Eukaryota</taxon>
        <taxon>Fungi</taxon>
        <taxon>Dikarya</taxon>
        <taxon>Ascomycota</taxon>
        <taxon>Pezizomycotina</taxon>
        <taxon>Sordariomycetes</taxon>
        <taxon>Hypocreomycetidae</taxon>
        <taxon>Hypocreales</taxon>
        <taxon>Hypocreaceae</taxon>
        <taxon>Trichoderma</taxon>
    </lineage>
</organism>
<dbReference type="InterPro" id="IPR028116">
    <property type="entry name" value="Cis-CaaD-like"/>
</dbReference>
<evidence type="ECO:0000313" key="2">
    <source>
        <dbReference type="EMBL" id="PNP43259.1"/>
    </source>
</evidence>